<dbReference type="PRINTS" id="PR00722">
    <property type="entry name" value="CHYMOTRYPSIN"/>
</dbReference>
<dbReference type="AlphaFoldDB" id="A0A182MJ99"/>
<dbReference type="SUPFAM" id="SSF50494">
    <property type="entry name" value="Trypsin-like serine proteases"/>
    <property type="match status" value="1"/>
</dbReference>
<reference evidence="3" key="2">
    <citation type="submission" date="2020-05" db="UniProtKB">
        <authorList>
            <consortium name="EnsemblMetazoa"/>
        </authorList>
    </citation>
    <scope>IDENTIFICATION</scope>
    <source>
        <strain evidence="3">A-37</strain>
    </source>
</reference>
<dbReference type="VEuPathDB" id="VectorBase:ACUA019635"/>
<name>A0A182MJ99_9DIPT</name>
<dbReference type="SMART" id="SM00020">
    <property type="entry name" value="Tryp_SPc"/>
    <property type="match status" value="1"/>
</dbReference>
<dbReference type="InterPro" id="IPR009003">
    <property type="entry name" value="Peptidase_S1_PA"/>
</dbReference>
<dbReference type="Pfam" id="PF00089">
    <property type="entry name" value="Trypsin"/>
    <property type="match status" value="1"/>
</dbReference>
<accession>A0A182MJ99</accession>
<dbReference type="Gene3D" id="2.40.10.10">
    <property type="entry name" value="Trypsin-like serine proteases"/>
    <property type="match status" value="1"/>
</dbReference>
<evidence type="ECO:0000313" key="4">
    <source>
        <dbReference type="Proteomes" id="UP000075883"/>
    </source>
</evidence>
<evidence type="ECO:0000256" key="1">
    <source>
        <dbReference type="ARBA" id="ARBA00024195"/>
    </source>
</evidence>
<evidence type="ECO:0000313" key="3">
    <source>
        <dbReference type="EnsemblMetazoa" id="ACUA019635-PA"/>
    </source>
</evidence>
<dbReference type="GO" id="GO:0006508">
    <property type="term" value="P:proteolysis"/>
    <property type="evidence" value="ECO:0007669"/>
    <property type="project" value="InterPro"/>
</dbReference>
<dbReference type="PANTHER" id="PTHR24260:SF136">
    <property type="entry name" value="GH08193P-RELATED"/>
    <property type="match status" value="1"/>
</dbReference>
<evidence type="ECO:0000259" key="2">
    <source>
        <dbReference type="PROSITE" id="PS50240"/>
    </source>
</evidence>
<protein>
    <recommendedName>
        <fullName evidence="2">Peptidase S1 domain-containing protein</fullName>
    </recommendedName>
</protein>
<keyword evidence="4" id="KW-1185">Reference proteome</keyword>
<dbReference type="Proteomes" id="UP000075883">
    <property type="component" value="Unassembled WGS sequence"/>
</dbReference>
<dbReference type="InterPro" id="IPR051333">
    <property type="entry name" value="CLIP_Serine_Protease"/>
</dbReference>
<sequence length="329" mass="36694">MALMLRQVTGHGTQRYIIKWLEGQITPAEDPFLMRIQFSQVAAHCVHTRRGLLAVNRILVHVGRLQLDEESENIQAHSVQEIIVHPGFSRSSIMNDIALLKLSTNITMTKYVQPVCLWTMDSNQELIVGRNGTIVGFGLNEQDVVSNQLKQALIGVVDALTCIASDRSVFGTHLTSDMYCAKGQTGVSACNGDSGGGMFFEVGGKWFVRGLVSFTPLRANASICDPLKYTAYTDVAKYLGWIVQYVDNRVLSYENDVLEVDYEEKLRLFNFDTCGLKSSTHVSDGTNWTLPWLGFVRANNEFKTRCVVTLISEWYAVGPAFCFENNGVE</sequence>
<comment type="similarity">
    <text evidence="1">Belongs to the peptidase S1 family. CLIP subfamily.</text>
</comment>
<dbReference type="InterPro" id="IPR043504">
    <property type="entry name" value="Peptidase_S1_PA_chymotrypsin"/>
</dbReference>
<dbReference type="InterPro" id="IPR001314">
    <property type="entry name" value="Peptidase_S1A"/>
</dbReference>
<dbReference type="InterPro" id="IPR001254">
    <property type="entry name" value="Trypsin_dom"/>
</dbReference>
<dbReference type="PANTHER" id="PTHR24260">
    <property type="match status" value="1"/>
</dbReference>
<dbReference type="PROSITE" id="PS50240">
    <property type="entry name" value="TRYPSIN_DOM"/>
    <property type="match status" value="1"/>
</dbReference>
<dbReference type="GO" id="GO:0004252">
    <property type="term" value="F:serine-type endopeptidase activity"/>
    <property type="evidence" value="ECO:0007669"/>
    <property type="project" value="InterPro"/>
</dbReference>
<feature type="domain" description="Peptidase S1" evidence="2">
    <location>
        <begin position="33"/>
        <end position="247"/>
    </location>
</feature>
<reference evidence="4" key="1">
    <citation type="submission" date="2013-09" db="EMBL/GenBank/DDBJ databases">
        <title>The Genome Sequence of Anopheles culicifacies species A.</title>
        <authorList>
            <consortium name="The Broad Institute Genomics Platform"/>
            <person name="Neafsey D.E."/>
            <person name="Besansky N."/>
            <person name="Howell P."/>
            <person name="Walton C."/>
            <person name="Young S.K."/>
            <person name="Zeng Q."/>
            <person name="Gargeya S."/>
            <person name="Fitzgerald M."/>
            <person name="Haas B."/>
            <person name="Abouelleil A."/>
            <person name="Allen A.W."/>
            <person name="Alvarado L."/>
            <person name="Arachchi H.M."/>
            <person name="Berlin A.M."/>
            <person name="Chapman S.B."/>
            <person name="Gainer-Dewar J."/>
            <person name="Goldberg J."/>
            <person name="Griggs A."/>
            <person name="Gujja S."/>
            <person name="Hansen M."/>
            <person name="Howarth C."/>
            <person name="Imamovic A."/>
            <person name="Ireland A."/>
            <person name="Larimer J."/>
            <person name="McCowan C."/>
            <person name="Murphy C."/>
            <person name="Pearson M."/>
            <person name="Poon T.W."/>
            <person name="Priest M."/>
            <person name="Roberts A."/>
            <person name="Saif S."/>
            <person name="Shea T."/>
            <person name="Sisk P."/>
            <person name="Sykes S."/>
            <person name="Wortman J."/>
            <person name="Nusbaum C."/>
            <person name="Birren B."/>
        </authorList>
    </citation>
    <scope>NUCLEOTIDE SEQUENCE [LARGE SCALE GENOMIC DNA]</scope>
    <source>
        <strain evidence="4">A-37</strain>
    </source>
</reference>
<proteinExistence type="inferred from homology"/>
<dbReference type="STRING" id="139723.A0A182MJ99"/>
<dbReference type="EMBL" id="AXCM01002401">
    <property type="status" value="NOT_ANNOTATED_CDS"/>
    <property type="molecule type" value="Genomic_DNA"/>
</dbReference>
<dbReference type="CDD" id="cd00190">
    <property type="entry name" value="Tryp_SPc"/>
    <property type="match status" value="1"/>
</dbReference>
<dbReference type="EnsemblMetazoa" id="ACUA019635-RA">
    <property type="protein sequence ID" value="ACUA019635-PA"/>
    <property type="gene ID" value="ACUA019635"/>
</dbReference>
<organism evidence="3 4">
    <name type="scientific">Anopheles culicifacies</name>
    <dbReference type="NCBI Taxonomy" id="139723"/>
    <lineage>
        <taxon>Eukaryota</taxon>
        <taxon>Metazoa</taxon>
        <taxon>Ecdysozoa</taxon>
        <taxon>Arthropoda</taxon>
        <taxon>Hexapoda</taxon>
        <taxon>Insecta</taxon>
        <taxon>Pterygota</taxon>
        <taxon>Neoptera</taxon>
        <taxon>Endopterygota</taxon>
        <taxon>Diptera</taxon>
        <taxon>Nematocera</taxon>
        <taxon>Culicoidea</taxon>
        <taxon>Culicidae</taxon>
        <taxon>Anophelinae</taxon>
        <taxon>Anopheles</taxon>
        <taxon>culicifacies species complex</taxon>
    </lineage>
</organism>